<comment type="caution">
    <text evidence="3">The sequence shown here is derived from an EMBL/GenBank/DDBJ whole genome shotgun (WGS) entry which is preliminary data.</text>
</comment>
<dbReference type="Proteomes" id="UP000639859">
    <property type="component" value="Unassembled WGS sequence"/>
</dbReference>
<reference evidence="3 4" key="1">
    <citation type="submission" date="2020-11" db="EMBL/GenBank/DDBJ databases">
        <title>genome sequence of strain KACC 18849.</title>
        <authorList>
            <person name="Gao J."/>
            <person name="Zhang X."/>
        </authorList>
    </citation>
    <scope>NUCLEOTIDE SEQUENCE [LARGE SCALE GENOMIC DNA]</scope>
    <source>
        <strain evidence="3 4">KACC 18849</strain>
    </source>
</reference>
<keyword evidence="2" id="KW-0732">Signal</keyword>
<accession>A0ABS0T436</accession>
<gene>
    <name evidence="3" type="ORF">I4Q42_22395</name>
</gene>
<sequence>MRTLIIVAALAAAALPASTQAQPPAPAPASCRIPSWITIVHGNQAVAEMSIRQSGASLTGRGGEGRNTGKLKGRVSGRDVEFSIQWSNEHRGLYTGRISQSGRLSGANSDATDMRSQTTWFVRELIRC</sequence>
<proteinExistence type="predicted"/>
<dbReference type="RefSeq" id="WP_198578320.1">
    <property type="nucleotide sequence ID" value="NZ_JADWOX010000022.1"/>
</dbReference>
<dbReference type="EMBL" id="JADWOX010000022">
    <property type="protein sequence ID" value="MBI1686429.1"/>
    <property type="molecule type" value="Genomic_DNA"/>
</dbReference>
<evidence type="ECO:0000313" key="4">
    <source>
        <dbReference type="Proteomes" id="UP000639859"/>
    </source>
</evidence>
<feature type="region of interest" description="Disordered" evidence="1">
    <location>
        <begin position="55"/>
        <end position="74"/>
    </location>
</feature>
<keyword evidence="4" id="KW-1185">Reference proteome</keyword>
<evidence type="ECO:0000256" key="2">
    <source>
        <dbReference type="SAM" id="SignalP"/>
    </source>
</evidence>
<evidence type="ECO:0000313" key="3">
    <source>
        <dbReference type="EMBL" id="MBI1686429.1"/>
    </source>
</evidence>
<organism evidence="3 4">
    <name type="scientific">Caulobacter hibisci</name>
    <dbReference type="NCBI Taxonomy" id="2035993"/>
    <lineage>
        <taxon>Bacteria</taxon>
        <taxon>Pseudomonadati</taxon>
        <taxon>Pseudomonadota</taxon>
        <taxon>Alphaproteobacteria</taxon>
        <taxon>Caulobacterales</taxon>
        <taxon>Caulobacteraceae</taxon>
        <taxon>Caulobacter</taxon>
    </lineage>
</organism>
<name>A0ABS0T436_9CAUL</name>
<feature type="chain" id="PRO_5046187716" evidence="2">
    <location>
        <begin position="22"/>
        <end position="128"/>
    </location>
</feature>
<evidence type="ECO:0000256" key="1">
    <source>
        <dbReference type="SAM" id="MobiDB-lite"/>
    </source>
</evidence>
<protein>
    <submittedName>
        <fullName evidence="3">Uncharacterized protein</fullName>
    </submittedName>
</protein>
<feature type="signal peptide" evidence="2">
    <location>
        <begin position="1"/>
        <end position="21"/>
    </location>
</feature>